<dbReference type="Gene3D" id="2.60.40.10">
    <property type="entry name" value="Immunoglobulins"/>
    <property type="match status" value="1"/>
</dbReference>
<dbReference type="KEGG" id="mgg:MPLG2_2570"/>
<dbReference type="SUPFAM" id="SSF51445">
    <property type="entry name" value="(Trans)glycosidases"/>
    <property type="match status" value="1"/>
</dbReference>
<proteinExistence type="inferred from homology"/>
<evidence type="ECO:0000256" key="1">
    <source>
        <dbReference type="ARBA" id="ARBA00008061"/>
    </source>
</evidence>
<dbReference type="SMART" id="SM00642">
    <property type="entry name" value="Aamy"/>
    <property type="match status" value="1"/>
</dbReference>
<dbReference type="Gene3D" id="3.20.20.80">
    <property type="entry name" value="Glycosidases"/>
    <property type="match status" value="1"/>
</dbReference>
<dbReference type="Pfam" id="PF17967">
    <property type="entry name" value="Pullulanase_N2"/>
    <property type="match status" value="1"/>
</dbReference>
<dbReference type="InterPro" id="IPR013783">
    <property type="entry name" value="Ig-like_fold"/>
</dbReference>
<evidence type="ECO:0000256" key="2">
    <source>
        <dbReference type="SAM" id="MobiDB-lite"/>
    </source>
</evidence>
<dbReference type="Gene3D" id="2.60.40.1180">
    <property type="entry name" value="Golgi alpha-mannosidase II"/>
    <property type="match status" value="1"/>
</dbReference>
<dbReference type="InterPro" id="IPR004193">
    <property type="entry name" value="Glyco_hydro_13_N"/>
</dbReference>
<organism evidence="4 5">
    <name type="scientific">Micropruina glycogenica</name>
    <dbReference type="NCBI Taxonomy" id="75385"/>
    <lineage>
        <taxon>Bacteria</taxon>
        <taxon>Bacillati</taxon>
        <taxon>Actinomycetota</taxon>
        <taxon>Actinomycetes</taxon>
        <taxon>Propionibacteriales</taxon>
        <taxon>Nocardioidaceae</taxon>
        <taxon>Micropruina</taxon>
    </lineage>
</organism>
<gene>
    <name evidence="4" type="ORF">MPLG2_2570</name>
</gene>
<dbReference type="RefSeq" id="WP_105186297.1">
    <property type="nucleotide sequence ID" value="NZ_BAAAGO010000031.1"/>
</dbReference>
<dbReference type="Gene3D" id="2.60.40.1130">
    <property type="entry name" value="Rab geranylgeranyltransferase alpha-subunit, insert domain"/>
    <property type="match status" value="1"/>
</dbReference>
<evidence type="ECO:0000313" key="4">
    <source>
        <dbReference type="EMBL" id="SPD87600.1"/>
    </source>
</evidence>
<dbReference type="InterPro" id="IPR006047">
    <property type="entry name" value="GH13_cat_dom"/>
</dbReference>
<dbReference type="GO" id="GO:0051060">
    <property type="term" value="F:pullulanase activity"/>
    <property type="evidence" value="ECO:0007669"/>
    <property type="project" value="InterPro"/>
</dbReference>
<dbReference type="SUPFAM" id="SSF81296">
    <property type="entry name" value="E set domains"/>
    <property type="match status" value="2"/>
</dbReference>
<dbReference type="CDD" id="cd02860">
    <property type="entry name" value="E_set_Pullulanase"/>
    <property type="match status" value="1"/>
</dbReference>
<dbReference type="SUPFAM" id="SSF51011">
    <property type="entry name" value="Glycosyl hydrolase domain"/>
    <property type="match status" value="1"/>
</dbReference>
<dbReference type="OrthoDB" id="9805159at2"/>
<dbReference type="InterPro" id="IPR024561">
    <property type="entry name" value="Pullul_strch_C"/>
</dbReference>
<feature type="region of interest" description="Disordered" evidence="2">
    <location>
        <begin position="328"/>
        <end position="351"/>
    </location>
</feature>
<dbReference type="InterPro" id="IPR013780">
    <property type="entry name" value="Glyco_hydro_b"/>
</dbReference>
<reference evidence="4 5" key="1">
    <citation type="submission" date="2018-02" db="EMBL/GenBank/DDBJ databases">
        <authorList>
            <person name="Cohen D.B."/>
            <person name="Kent A.D."/>
        </authorList>
    </citation>
    <scope>NUCLEOTIDE SEQUENCE [LARGE SCALE GENOMIC DNA]</scope>
    <source>
        <strain evidence="4">1</strain>
    </source>
</reference>
<feature type="domain" description="Glycosyl hydrolase family 13 catalytic" evidence="3">
    <location>
        <begin position="318"/>
        <end position="736"/>
    </location>
</feature>
<dbReference type="CDD" id="cd11341">
    <property type="entry name" value="AmyAc_Pullulanase_LD-like"/>
    <property type="match status" value="1"/>
</dbReference>
<dbReference type="GO" id="GO:0005975">
    <property type="term" value="P:carbohydrate metabolic process"/>
    <property type="evidence" value="ECO:0007669"/>
    <property type="project" value="InterPro"/>
</dbReference>
<sequence>MRTLIGAPDLTLAPGHWVSRGLIAWPVDAVPVGVDPHALDWRLHWSPDGGIDPAAREPVNWNTADLRLDPEGFPESVLAQRPHLGGCLALRLMPATAAIAEDILRGQVALSLHAPSGRLVNAGSLQLPGVLDELYAAATAARLGVSWAGDVPTLRVWAPTARQAGLRLWCVGDDLHAPGRPLPATREPDGCWAVTGAPDWRGARYRWEVAVFAPSGRRVVTNQVTDPYSVSLTVNSTHSVIVDLDDPDLMPAQWSHAPSPRLQHAVDQVIYELHVRDFSINDKTVPEDERGSFLAFARDSQGTRHLSRLAAAGLNTVQLLPVFDNATVEESRDRQQPPAKAQLRSLPPDSPTQQRLIRLTVVGNPYNWGYDPWHYQAVEGSFCSSLASAEGSGRVTEFRTMVGALHGMGLRVVLDQVFNHTASFGQNTKSVLDRLVPGYYHRLNPLGFTEHSTCCPNVATEHAMAQKLMIDSVVLWARDYKVDGFRFDLMGHHSRANMLAVRAALDALTPEIDGVDGTQVTIYGEGWNFGEVANDARFVQARQGNLAGTGIGTFNDRLRDAVRGGGPFDDDPRGQGFGTGLFTASNDAWVNGDGYTQHDRLNLDTDLIQLGLTGNLRDYWLPSNSRHAFVRGDELEYNGQPAGYAAEPDETINYVDAHDNETLFDALTLKLRPDTPMAERVRMNTLCLALATLGQAPVMWHAGTDILRSKSLDRNSYNSGDWFNFLDWTMTDNGFGAGLPPHDDNGPKWSYFQPFLADPAQKPSPFYIEQAHLAALELLRLRASTRLFRLASGHAVRTKVTFPVSNTAHQPPGVIVMRIDDRAGEPVQQQWTGLVTVFNGTPIAVRLRIPGLSSRFVLHPVQAGGHDPVVKRARVEGQWASVPARSFAVFVEPR</sequence>
<dbReference type="InterPro" id="IPR014756">
    <property type="entry name" value="Ig_E-set"/>
</dbReference>
<comment type="similarity">
    <text evidence="1">Belongs to the glycosyl hydrolase 13 family.</text>
</comment>
<dbReference type="NCBIfam" id="TIGR02103">
    <property type="entry name" value="pullul_strch"/>
    <property type="match status" value="1"/>
</dbReference>
<dbReference type="InterPro" id="IPR040671">
    <property type="entry name" value="Pullulanase_N2"/>
</dbReference>
<dbReference type="EMBL" id="LT985188">
    <property type="protein sequence ID" value="SPD87600.1"/>
    <property type="molecule type" value="Genomic_DNA"/>
</dbReference>
<dbReference type="Pfam" id="PF02922">
    <property type="entry name" value="CBM_48"/>
    <property type="match status" value="1"/>
</dbReference>
<keyword evidence="5" id="KW-1185">Reference proteome</keyword>
<protein>
    <submittedName>
        <fullName evidence="4">Alpha-1,6-glucosidase</fullName>
    </submittedName>
</protein>
<name>A0A2N9JHP5_9ACTN</name>
<accession>A0A2N9JHP5</accession>
<dbReference type="InterPro" id="IPR011839">
    <property type="entry name" value="Pullul_strch"/>
</dbReference>
<dbReference type="Pfam" id="PF11852">
    <property type="entry name" value="Pullul_strch_C"/>
    <property type="match status" value="1"/>
</dbReference>
<dbReference type="Proteomes" id="UP000238164">
    <property type="component" value="Chromosome 1"/>
</dbReference>
<dbReference type="PANTHER" id="PTHR43002">
    <property type="entry name" value="GLYCOGEN DEBRANCHING ENZYME"/>
    <property type="match status" value="1"/>
</dbReference>
<evidence type="ECO:0000259" key="3">
    <source>
        <dbReference type="SMART" id="SM00642"/>
    </source>
</evidence>
<evidence type="ECO:0000313" key="5">
    <source>
        <dbReference type="Proteomes" id="UP000238164"/>
    </source>
</evidence>
<dbReference type="AlphaFoldDB" id="A0A2N9JHP5"/>
<dbReference type="InterPro" id="IPR017853">
    <property type="entry name" value="GH"/>
</dbReference>